<dbReference type="SMART" id="SM00421">
    <property type="entry name" value="HTH_LUXR"/>
    <property type="match status" value="1"/>
</dbReference>
<dbReference type="SUPFAM" id="SSF46894">
    <property type="entry name" value="C-terminal effector domain of the bipartite response regulators"/>
    <property type="match status" value="1"/>
</dbReference>
<keyword evidence="4" id="KW-0804">Transcription</keyword>
<dbReference type="CDD" id="cd06170">
    <property type="entry name" value="LuxR_C_like"/>
    <property type="match status" value="1"/>
</dbReference>
<evidence type="ECO:0000256" key="3">
    <source>
        <dbReference type="ARBA" id="ARBA00023125"/>
    </source>
</evidence>
<dbReference type="PANTHER" id="PTHR43214:SF41">
    <property type="entry name" value="NITRATE_NITRITE RESPONSE REGULATOR PROTEIN NARP"/>
    <property type="match status" value="1"/>
</dbReference>
<keyword evidence="2" id="KW-0805">Transcription regulation</keyword>
<dbReference type="PROSITE" id="PS50110">
    <property type="entry name" value="RESPONSE_REGULATORY"/>
    <property type="match status" value="1"/>
</dbReference>
<dbReference type="PROSITE" id="PS00622">
    <property type="entry name" value="HTH_LUXR_1"/>
    <property type="match status" value="1"/>
</dbReference>
<evidence type="ECO:0000259" key="6">
    <source>
        <dbReference type="PROSITE" id="PS50043"/>
    </source>
</evidence>
<dbReference type="PRINTS" id="PR00038">
    <property type="entry name" value="HTHLUXR"/>
</dbReference>
<reference evidence="8" key="1">
    <citation type="submission" date="2016-12" db="EMBL/GenBank/DDBJ databases">
        <authorList>
            <person name="Moulin L."/>
        </authorList>
    </citation>
    <scope>NUCLEOTIDE SEQUENCE [LARGE SCALE GENOMIC DNA]</scope>
    <source>
        <strain evidence="8">STM 7183</strain>
    </source>
</reference>
<feature type="domain" description="HTH luxR-type" evidence="6">
    <location>
        <begin position="141"/>
        <end position="206"/>
    </location>
</feature>
<dbReference type="InterPro" id="IPR011006">
    <property type="entry name" value="CheY-like_superfamily"/>
</dbReference>
<feature type="modified residue" description="4-aspartylphosphate" evidence="5">
    <location>
        <position position="65"/>
    </location>
</feature>
<evidence type="ECO:0000313" key="8">
    <source>
        <dbReference type="EMBL" id="SIT43226.1"/>
    </source>
</evidence>
<dbReference type="Gene3D" id="3.40.50.2300">
    <property type="match status" value="1"/>
</dbReference>
<keyword evidence="9" id="KW-1185">Reference proteome</keyword>
<evidence type="ECO:0000256" key="5">
    <source>
        <dbReference type="PROSITE-ProRule" id="PRU00169"/>
    </source>
</evidence>
<feature type="domain" description="Response regulatory" evidence="7">
    <location>
        <begin position="14"/>
        <end position="130"/>
    </location>
</feature>
<sequence length="209" mass="23059">MNPIEFRQKQKRIRTLIVDDHPAMRRALRHVLDEAGDFDAVAEAGTMAEALAVAAAVAPALAVVDLRLPDGEGFDLIVRLREARPDMRILVFSSVDERLNAAHVRKVGAHGFVSKLRDPEELLASMRLVMMGYTCFASEVAESMGVALSRRETSVLHRLVRGQSNVEIAESLNLSPKTVSTYKARLMQKLELHTVVDLVEYAKANGLTA</sequence>
<dbReference type="PANTHER" id="PTHR43214">
    <property type="entry name" value="TWO-COMPONENT RESPONSE REGULATOR"/>
    <property type="match status" value="1"/>
</dbReference>
<dbReference type="GO" id="GO:0006355">
    <property type="term" value="P:regulation of DNA-templated transcription"/>
    <property type="evidence" value="ECO:0007669"/>
    <property type="project" value="InterPro"/>
</dbReference>
<dbReference type="SUPFAM" id="SSF52172">
    <property type="entry name" value="CheY-like"/>
    <property type="match status" value="1"/>
</dbReference>
<gene>
    <name evidence="8" type="ORF">BN2476_340127</name>
</gene>
<evidence type="ECO:0000256" key="2">
    <source>
        <dbReference type="ARBA" id="ARBA00023015"/>
    </source>
</evidence>
<dbReference type="CDD" id="cd17535">
    <property type="entry name" value="REC_NarL-like"/>
    <property type="match status" value="1"/>
</dbReference>
<dbReference type="InterPro" id="IPR000792">
    <property type="entry name" value="Tscrpt_reg_LuxR_C"/>
</dbReference>
<dbReference type="Pfam" id="PF00196">
    <property type="entry name" value="GerE"/>
    <property type="match status" value="1"/>
</dbReference>
<dbReference type="InterPro" id="IPR039420">
    <property type="entry name" value="WalR-like"/>
</dbReference>
<dbReference type="Proteomes" id="UP000195569">
    <property type="component" value="Unassembled WGS sequence"/>
</dbReference>
<dbReference type="PROSITE" id="PS50043">
    <property type="entry name" value="HTH_LUXR_2"/>
    <property type="match status" value="1"/>
</dbReference>
<dbReference type="InterPro" id="IPR001789">
    <property type="entry name" value="Sig_transdc_resp-reg_receiver"/>
</dbReference>
<dbReference type="AlphaFoldDB" id="A0A1N7S894"/>
<proteinExistence type="predicted"/>
<protein>
    <submittedName>
        <fullName evidence="8">Two component LuxR family transcriptional regulator</fullName>
    </submittedName>
</protein>
<dbReference type="InterPro" id="IPR016032">
    <property type="entry name" value="Sig_transdc_resp-reg_C-effctor"/>
</dbReference>
<evidence type="ECO:0000256" key="1">
    <source>
        <dbReference type="ARBA" id="ARBA00022553"/>
    </source>
</evidence>
<dbReference type="GO" id="GO:0003677">
    <property type="term" value="F:DNA binding"/>
    <property type="evidence" value="ECO:0007669"/>
    <property type="project" value="UniProtKB-KW"/>
</dbReference>
<keyword evidence="1 5" id="KW-0597">Phosphoprotein</keyword>
<dbReference type="GO" id="GO:0000160">
    <property type="term" value="P:phosphorelay signal transduction system"/>
    <property type="evidence" value="ECO:0007669"/>
    <property type="project" value="InterPro"/>
</dbReference>
<dbReference type="EMBL" id="CYGY02000034">
    <property type="protein sequence ID" value="SIT43226.1"/>
    <property type="molecule type" value="Genomic_DNA"/>
</dbReference>
<dbReference type="SMART" id="SM00448">
    <property type="entry name" value="REC"/>
    <property type="match status" value="1"/>
</dbReference>
<dbReference type="InterPro" id="IPR058245">
    <property type="entry name" value="NreC/VraR/RcsB-like_REC"/>
</dbReference>
<evidence type="ECO:0000313" key="9">
    <source>
        <dbReference type="Proteomes" id="UP000195569"/>
    </source>
</evidence>
<evidence type="ECO:0000259" key="7">
    <source>
        <dbReference type="PROSITE" id="PS50110"/>
    </source>
</evidence>
<evidence type="ECO:0000256" key="4">
    <source>
        <dbReference type="ARBA" id="ARBA00023163"/>
    </source>
</evidence>
<organism evidence="8 9">
    <name type="scientific">Paraburkholderia piptadeniae</name>
    <dbReference type="NCBI Taxonomy" id="1701573"/>
    <lineage>
        <taxon>Bacteria</taxon>
        <taxon>Pseudomonadati</taxon>
        <taxon>Pseudomonadota</taxon>
        <taxon>Betaproteobacteria</taxon>
        <taxon>Burkholderiales</taxon>
        <taxon>Burkholderiaceae</taxon>
        <taxon>Paraburkholderia</taxon>
    </lineage>
</organism>
<dbReference type="RefSeq" id="WP_235850880.1">
    <property type="nucleotide sequence ID" value="NZ_CYGY02000034.1"/>
</dbReference>
<comment type="caution">
    <text evidence="8">The sequence shown here is derived from an EMBL/GenBank/DDBJ whole genome shotgun (WGS) entry which is preliminary data.</text>
</comment>
<dbReference type="Pfam" id="PF00072">
    <property type="entry name" value="Response_reg"/>
    <property type="match status" value="1"/>
</dbReference>
<name>A0A1N7S894_9BURK</name>
<accession>A0A1N7S894</accession>
<keyword evidence="3" id="KW-0238">DNA-binding</keyword>